<evidence type="ECO:0000313" key="4">
    <source>
        <dbReference type="EMBL" id="QDO83994.1"/>
    </source>
</evidence>
<sequence length="98" mass="10837">MTNILIVDDDADFSEALQDSLSMLLSHYQFITCGKSSQVFDLIYSLPASLVITDMIMPDVEGIEIITRLKQEMPDIPIIAMSGGGRVGGVTILSWRMR</sequence>
<gene>
    <name evidence="4" type="ORF">FM037_13050</name>
</gene>
<dbReference type="InterPro" id="IPR001789">
    <property type="entry name" value="Sig_transdc_resp-reg_receiver"/>
</dbReference>
<dbReference type="PROSITE" id="PS50110">
    <property type="entry name" value="RESPONSE_REGULATORY"/>
    <property type="match status" value="1"/>
</dbReference>
<dbReference type="Proteomes" id="UP000315947">
    <property type="component" value="Chromosome"/>
</dbReference>
<keyword evidence="1 2" id="KW-0597">Phosphoprotein</keyword>
<protein>
    <submittedName>
        <fullName evidence="4">Response regulator</fullName>
    </submittedName>
</protein>
<dbReference type="CDD" id="cd00156">
    <property type="entry name" value="REC"/>
    <property type="match status" value="1"/>
</dbReference>
<dbReference type="InterPro" id="IPR011006">
    <property type="entry name" value="CheY-like_superfamily"/>
</dbReference>
<name>A0ABX5WY23_9GAMM</name>
<dbReference type="SUPFAM" id="SSF52172">
    <property type="entry name" value="CheY-like"/>
    <property type="match status" value="1"/>
</dbReference>
<dbReference type="Pfam" id="PF00072">
    <property type="entry name" value="Response_reg"/>
    <property type="match status" value="1"/>
</dbReference>
<dbReference type="PANTHER" id="PTHR44591">
    <property type="entry name" value="STRESS RESPONSE REGULATOR PROTEIN 1"/>
    <property type="match status" value="1"/>
</dbReference>
<dbReference type="InterPro" id="IPR050595">
    <property type="entry name" value="Bact_response_regulator"/>
</dbReference>
<dbReference type="EMBL" id="CP041614">
    <property type="protein sequence ID" value="QDO83994.1"/>
    <property type="molecule type" value="Genomic_DNA"/>
</dbReference>
<feature type="domain" description="Response regulatory" evidence="3">
    <location>
        <begin position="3"/>
        <end position="98"/>
    </location>
</feature>
<evidence type="ECO:0000256" key="2">
    <source>
        <dbReference type="PROSITE-ProRule" id="PRU00169"/>
    </source>
</evidence>
<evidence type="ECO:0000313" key="5">
    <source>
        <dbReference type="Proteomes" id="UP000315947"/>
    </source>
</evidence>
<evidence type="ECO:0000259" key="3">
    <source>
        <dbReference type="PROSITE" id="PS50110"/>
    </source>
</evidence>
<organism evidence="4 5">
    <name type="scientific">Shewanella psychropiezotolerans</name>
    <dbReference type="NCBI Taxonomy" id="2593655"/>
    <lineage>
        <taxon>Bacteria</taxon>
        <taxon>Pseudomonadati</taxon>
        <taxon>Pseudomonadota</taxon>
        <taxon>Gammaproteobacteria</taxon>
        <taxon>Alteromonadales</taxon>
        <taxon>Shewanellaceae</taxon>
        <taxon>Shewanella</taxon>
    </lineage>
</organism>
<dbReference type="PANTHER" id="PTHR44591:SF3">
    <property type="entry name" value="RESPONSE REGULATORY DOMAIN-CONTAINING PROTEIN"/>
    <property type="match status" value="1"/>
</dbReference>
<dbReference type="RefSeq" id="WP_144046360.1">
    <property type="nucleotide sequence ID" value="NZ_CP041614.1"/>
</dbReference>
<proteinExistence type="predicted"/>
<accession>A0ABX5WY23</accession>
<dbReference type="Gene3D" id="3.40.50.2300">
    <property type="match status" value="1"/>
</dbReference>
<keyword evidence="5" id="KW-1185">Reference proteome</keyword>
<reference evidence="4 5" key="1">
    <citation type="submission" date="2019-07" db="EMBL/GenBank/DDBJ databases">
        <title>Shewanella sp. YLB-06 whole genomic sequence.</title>
        <authorList>
            <person name="Yu L."/>
        </authorList>
    </citation>
    <scope>NUCLEOTIDE SEQUENCE [LARGE SCALE GENOMIC DNA]</scope>
    <source>
        <strain evidence="4 5">YLB-06</strain>
    </source>
</reference>
<feature type="modified residue" description="4-aspartylphosphate" evidence="2">
    <location>
        <position position="54"/>
    </location>
</feature>
<evidence type="ECO:0000256" key="1">
    <source>
        <dbReference type="ARBA" id="ARBA00022553"/>
    </source>
</evidence>